<name>A0A644TFV2_9ZZZZ</name>
<protein>
    <recommendedName>
        <fullName evidence="3">XapX domain-containing protein</fullName>
    </recommendedName>
</protein>
<dbReference type="InterPro" id="IPR009872">
    <property type="entry name" value="DUF1427"/>
</dbReference>
<dbReference type="EMBL" id="VSSQ01000029">
    <property type="protein sequence ID" value="MPL65599.1"/>
    <property type="molecule type" value="Genomic_DNA"/>
</dbReference>
<evidence type="ECO:0000313" key="2">
    <source>
        <dbReference type="EMBL" id="MPL65599.1"/>
    </source>
</evidence>
<dbReference type="Pfam" id="PF07235">
    <property type="entry name" value="DUF1427"/>
    <property type="match status" value="1"/>
</dbReference>
<accession>A0A644TFV2</accession>
<keyword evidence="1" id="KW-0812">Transmembrane</keyword>
<evidence type="ECO:0008006" key="3">
    <source>
        <dbReference type="Google" id="ProtNLM"/>
    </source>
</evidence>
<dbReference type="NCBIfam" id="TIGR03510">
    <property type="entry name" value="XapX"/>
    <property type="match status" value="1"/>
</dbReference>
<sequence>MIEAILALTVGLVVGFIFSAAKLPLPAPATLSGVLGIVGMFVGYQIFQLWKN</sequence>
<reference evidence="2" key="1">
    <citation type="submission" date="2019-08" db="EMBL/GenBank/DDBJ databases">
        <authorList>
            <person name="Kucharzyk K."/>
            <person name="Murdoch R.W."/>
            <person name="Higgins S."/>
            <person name="Loffler F."/>
        </authorList>
    </citation>
    <scope>NUCLEOTIDE SEQUENCE</scope>
</reference>
<dbReference type="AlphaFoldDB" id="A0A644TFV2"/>
<organism evidence="2">
    <name type="scientific">bioreactor metagenome</name>
    <dbReference type="NCBI Taxonomy" id="1076179"/>
    <lineage>
        <taxon>unclassified sequences</taxon>
        <taxon>metagenomes</taxon>
        <taxon>ecological metagenomes</taxon>
    </lineage>
</organism>
<feature type="transmembrane region" description="Helical" evidence="1">
    <location>
        <begin position="29"/>
        <end position="47"/>
    </location>
</feature>
<comment type="caution">
    <text evidence="2">The sequence shown here is derived from an EMBL/GenBank/DDBJ whole genome shotgun (WGS) entry which is preliminary data.</text>
</comment>
<proteinExistence type="predicted"/>
<gene>
    <name evidence="2" type="ORF">SDC9_11263</name>
</gene>
<dbReference type="InterPro" id="IPR020017">
    <property type="entry name" value="XapX_domain"/>
</dbReference>
<evidence type="ECO:0000256" key="1">
    <source>
        <dbReference type="SAM" id="Phobius"/>
    </source>
</evidence>
<keyword evidence="1" id="KW-0472">Membrane</keyword>
<keyword evidence="1" id="KW-1133">Transmembrane helix</keyword>